<dbReference type="SUPFAM" id="SSF109755">
    <property type="entry name" value="PhoU-like"/>
    <property type="match status" value="1"/>
</dbReference>
<evidence type="ECO:0000256" key="3">
    <source>
        <dbReference type="ARBA" id="ARBA00022692"/>
    </source>
</evidence>
<feature type="domain" description="PhoU" evidence="7">
    <location>
        <begin position="355"/>
        <end position="440"/>
    </location>
</feature>
<feature type="domain" description="PhoU" evidence="7">
    <location>
        <begin position="463"/>
        <end position="543"/>
    </location>
</feature>
<feature type="transmembrane region" description="Helical" evidence="6">
    <location>
        <begin position="293"/>
        <end position="311"/>
    </location>
</feature>
<sequence length="592" mass="64065">MNATDVITLIGAIATFLFGMSTMTDGLEKLSSGRLEGILERLTSNVFKGVLLGALVTGLIQSSAATTVMCVGFVNAGIMKLPQTVGIIMGANIGTTVTAQLLRLGDISSDNVFLALLKPSILGPLLAAVGIVLFMFLKGSSRRQIVGQILLGLGLLFIGMKTMENAVSGLQELPAFRELFVAFSNPLLGILVGAAVTALIQSSSASMGILQAVSSTGVVSFHIAIPLIMGQNIGTCITALLSAIGASKNAKRTAMVHLLFNIIGTLFFLVVLYAGNALLHFPFWGDVMNRGSIANLHLGFNVACTLLLLPFNRVLVKIVETLVPGDTGTIDINPLDERFLSSPAVALEHARAAVINMGTMARDNYRLAVELLSDYDDKKLERLHETESAIDKLENMLDSYLVKLTDRALTQSESNLVSELLHTLTNFERIGDYSVNLSESATALHSRDIAFSPVASRELRYLTDAVGKAVDTTLACYAGRDHALSMQVEPLEEVVDLMEDTLKNRHIERLKSGACTIELGTQFLELLINLERISDHCSNVAMLILRSTTPAKENLPDNHTYLKYLHSGASAEFEKLFAQYQEQYYAPIRKEA</sequence>
<keyword evidence="3 6" id="KW-0812">Transmembrane</keyword>
<proteinExistence type="predicted"/>
<evidence type="ECO:0000256" key="1">
    <source>
        <dbReference type="ARBA" id="ARBA00004651"/>
    </source>
</evidence>
<dbReference type="Pfam" id="PF01895">
    <property type="entry name" value="PhoU"/>
    <property type="match status" value="2"/>
</dbReference>
<keyword evidence="2" id="KW-1003">Cell membrane</keyword>
<dbReference type="InterPro" id="IPR004633">
    <property type="entry name" value="NaPi_cotrn-rel/YqeW-like"/>
</dbReference>
<dbReference type="GO" id="GO:0005436">
    <property type="term" value="F:sodium:phosphate symporter activity"/>
    <property type="evidence" value="ECO:0007669"/>
    <property type="project" value="InterPro"/>
</dbReference>
<evidence type="ECO:0000256" key="6">
    <source>
        <dbReference type="SAM" id="Phobius"/>
    </source>
</evidence>
<dbReference type="Proteomes" id="UP001204562">
    <property type="component" value="Unassembled WGS sequence"/>
</dbReference>
<comment type="caution">
    <text evidence="8">The sequence shown here is derived from an EMBL/GenBank/DDBJ whole genome shotgun (WGS) entry which is preliminary data.</text>
</comment>
<dbReference type="InterPro" id="IPR038078">
    <property type="entry name" value="PhoU-like_sf"/>
</dbReference>
<dbReference type="InterPro" id="IPR003841">
    <property type="entry name" value="Na/Pi_transpt"/>
</dbReference>
<dbReference type="AlphaFoldDB" id="A0AAW5JSF7"/>
<evidence type="ECO:0000256" key="5">
    <source>
        <dbReference type="ARBA" id="ARBA00023136"/>
    </source>
</evidence>
<accession>A0AAW5JSF7</accession>
<feature type="transmembrane region" description="Helical" evidence="6">
    <location>
        <begin position="258"/>
        <end position="281"/>
    </location>
</feature>
<protein>
    <submittedName>
        <fullName evidence="8">Na/Pi cotransporter family protein</fullName>
    </submittedName>
</protein>
<evidence type="ECO:0000313" key="9">
    <source>
        <dbReference type="Proteomes" id="UP001204562"/>
    </source>
</evidence>
<keyword evidence="4 6" id="KW-1133">Transmembrane helix</keyword>
<dbReference type="RefSeq" id="WP_256303975.1">
    <property type="nucleotide sequence ID" value="NZ_JANFYS010000016.1"/>
</dbReference>
<evidence type="ECO:0000256" key="4">
    <source>
        <dbReference type="ARBA" id="ARBA00022989"/>
    </source>
</evidence>
<feature type="transmembrane region" description="Helical" evidence="6">
    <location>
        <begin position="116"/>
        <end position="137"/>
    </location>
</feature>
<keyword evidence="5 6" id="KW-0472">Membrane</keyword>
<feature type="transmembrane region" description="Helical" evidence="6">
    <location>
        <begin position="50"/>
        <end position="74"/>
    </location>
</feature>
<evidence type="ECO:0000256" key="2">
    <source>
        <dbReference type="ARBA" id="ARBA00022475"/>
    </source>
</evidence>
<dbReference type="EMBL" id="JANFYS010000016">
    <property type="protein sequence ID" value="MCQ4770548.1"/>
    <property type="molecule type" value="Genomic_DNA"/>
</dbReference>
<organism evidence="8 9">
    <name type="scientific">Intestinimonas massiliensis</name>
    <name type="common">ex Afouda et al. 2020</name>
    <dbReference type="NCBI Taxonomy" id="1673721"/>
    <lineage>
        <taxon>Bacteria</taxon>
        <taxon>Bacillati</taxon>
        <taxon>Bacillota</taxon>
        <taxon>Clostridia</taxon>
        <taxon>Eubacteriales</taxon>
        <taxon>Intestinimonas</taxon>
    </lineage>
</organism>
<feature type="transmembrane region" description="Helical" evidence="6">
    <location>
        <begin position="221"/>
        <end position="246"/>
    </location>
</feature>
<dbReference type="PANTHER" id="PTHR10010:SF46">
    <property type="entry name" value="SODIUM-DEPENDENT PHOSPHATE TRANSPORT PROTEIN 2B"/>
    <property type="match status" value="1"/>
</dbReference>
<dbReference type="Gene3D" id="1.20.58.220">
    <property type="entry name" value="Phosphate transport system protein phou homolog 2, domain 2"/>
    <property type="match status" value="1"/>
</dbReference>
<dbReference type="NCBIfam" id="NF037997">
    <property type="entry name" value="Na_Pi_symport"/>
    <property type="match status" value="1"/>
</dbReference>
<reference evidence="8" key="1">
    <citation type="submission" date="2022-06" db="EMBL/GenBank/DDBJ databases">
        <title>Isolation of gut microbiota from human fecal samples.</title>
        <authorList>
            <person name="Pamer E.G."/>
            <person name="Barat B."/>
            <person name="Waligurski E."/>
            <person name="Medina S."/>
            <person name="Paddock L."/>
            <person name="Mostad J."/>
        </authorList>
    </citation>
    <scope>NUCLEOTIDE SEQUENCE</scope>
    <source>
        <strain evidence="8">DFI.9.91</strain>
    </source>
</reference>
<gene>
    <name evidence="8" type="ORF">NE579_08740</name>
</gene>
<comment type="subcellular location">
    <subcellularLocation>
        <location evidence="1">Cell membrane</location>
        <topology evidence="1">Multi-pass membrane protein</topology>
    </subcellularLocation>
</comment>
<evidence type="ECO:0000259" key="7">
    <source>
        <dbReference type="Pfam" id="PF01895"/>
    </source>
</evidence>
<dbReference type="NCBIfam" id="TIGR00704">
    <property type="entry name" value="NaPi_cotrn_rel"/>
    <property type="match status" value="1"/>
</dbReference>
<dbReference type="PANTHER" id="PTHR10010">
    <property type="entry name" value="SOLUTE CARRIER FAMILY 34 SODIUM PHOSPHATE , MEMBER 2-RELATED"/>
    <property type="match status" value="1"/>
</dbReference>
<dbReference type="GO" id="GO:0005886">
    <property type="term" value="C:plasma membrane"/>
    <property type="evidence" value="ECO:0007669"/>
    <property type="project" value="UniProtKB-SubCell"/>
</dbReference>
<name>A0AAW5JSF7_9FIRM</name>
<evidence type="ECO:0000313" key="8">
    <source>
        <dbReference type="EMBL" id="MCQ4770548.1"/>
    </source>
</evidence>
<dbReference type="Pfam" id="PF02690">
    <property type="entry name" value="Na_Pi_cotrans"/>
    <property type="match status" value="2"/>
</dbReference>
<feature type="transmembrane region" description="Helical" evidence="6">
    <location>
        <begin position="149"/>
        <end position="167"/>
    </location>
</feature>
<dbReference type="GO" id="GO:0044341">
    <property type="term" value="P:sodium-dependent phosphate transport"/>
    <property type="evidence" value="ECO:0007669"/>
    <property type="project" value="InterPro"/>
</dbReference>
<dbReference type="InterPro" id="IPR026022">
    <property type="entry name" value="PhoU_dom"/>
</dbReference>
<feature type="transmembrane region" description="Helical" evidence="6">
    <location>
        <begin position="179"/>
        <end position="200"/>
    </location>
</feature>